<reference evidence="3 4" key="1">
    <citation type="journal article" date="2023" name="Elife">
        <title>Identification of key yeast species and microbe-microbe interactions impacting larval growth of Drosophila in the wild.</title>
        <authorList>
            <person name="Mure A."/>
            <person name="Sugiura Y."/>
            <person name="Maeda R."/>
            <person name="Honda K."/>
            <person name="Sakurai N."/>
            <person name="Takahashi Y."/>
            <person name="Watada M."/>
            <person name="Katoh T."/>
            <person name="Gotoh A."/>
            <person name="Gotoh Y."/>
            <person name="Taniguchi I."/>
            <person name="Nakamura K."/>
            <person name="Hayashi T."/>
            <person name="Katayama T."/>
            <person name="Uemura T."/>
            <person name="Hattori Y."/>
        </authorList>
    </citation>
    <scope>NUCLEOTIDE SEQUENCE [LARGE SCALE GENOMIC DNA]</scope>
    <source>
        <strain evidence="3 4">KH-74</strain>
    </source>
</reference>
<dbReference type="PRINTS" id="PR00792">
    <property type="entry name" value="PEPSIN"/>
</dbReference>
<dbReference type="Proteomes" id="UP001377567">
    <property type="component" value="Unassembled WGS sequence"/>
</dbReference>
<keyword evidence="4" id="KW-1185">Reference proteome</keyword>
<dbReference type="Pfam" id="PF00026">
    <property type="entry name" value="Asp"/>
    <property type="match status" value="1"/>
</dbReference>
<dbReference type="AlphaFoldDB" id="A0AAV5S7P4"/>
<proteinExistence type="inferred from homology"/>
<comment type="similarity">
    <text evidence="1">Belongs to the peptidase A1 family.</text>
</comment>
<dbReference type="Gene3D" id="2.40.70.10">
    <property type="entry name" value="Acid Proteases"/>
    <property type="match status" value="2"/>
</dbReference>
<comment type="caution">
    <text evidence="3">The sequence shown here is derived from an EMBL/GenBank/DDBJ whole genome shotgun (WGS) entry which is preliminary data.</text>
</comment>
<organism evidence="3 4">
    <name type="scientific">Maudiozyma humilis</name>
    <name type="common">Sour dough yeast</name>
    <name type="synonym">Kazachstania humilis</name>
    <dbReference type="NCBI Taxonomy" id="51915"/>
    <lineage>
        <taxon>Eukaryota</taxon>
        <taxon>Fungi</taxon>
        <taxon>Dikarya</taxon>
        <taxon>Ascomycota</taxon>
        <taxon>Saccharomycotina</taxon>
        <taxon>Saccharomycetes</taxon>
        <taxon>Saccharomycetales</taxon>
        <taxon>Saccharomycetaceae</taxon>
        <taxon>Maudiozyma</taxon>
    </lineage>
</organism>
<dbReference type="InterPro" id="IPR001461">
    <property type="entry name" value="Aspartic_peptidase_A1"/>
</dbReference>
<accession>A0AAV5S7P4</accession>
<dbReference type="EMBL" id="BTGD01000025">
    <property type="protein sequence ID" value="GMM58796.1"/>
    <property type="molecule type" value="Genomic_DNA"/>
</dbReference>
<dbReference type="InterPro" id="IPR033121">
    <property type="entry name" value="PEPTIDASE_A1"/>
</dbReference>
<evidence type="ECO:0000259" key="2">
    <source>
        <dbReference type="PROSITE" id="PS51767"/>
    </source>
</evidence>
<dbReference type="PROSITE" id="PS51767">
    <property type="entry name" value="PEPTIDASE_A1"/>
    <property type="match status" value="1"/>
</dbReference>
<protein>
    <submittedName>
        <fullName evidence="3">Aspartic endopeptidase</fullName>
    </submittedName>
</protein>
<dbReference type="PANTHER" id="PTHR47966">
    <property type="entry name" value="BETA-SITE APP-CLEAVING ENZYME, ISOFORM A-RELATED"/>
    <property type="match status" value="1"/>
</dbReference>
<evidence type="ECO:0000256" key="1">
    <source>
        <dbReference type="ARBA" id="ARBA00007447"/>
    </source>
</evidence>
<dbReference type="PANTHER" id="PTHR47966:SF65">
    <property type="entry name" value="ASPARTIC-TYPE ENDOPEPTIDASE"/>
    <property type="match status" value="1"/>
</dbReference>
<feature type="domain" description="Peptidase A1" evidence="2">
    <location>
        <begin position="64"/>
        <end position="457"/>
    </location>
</feature>
<dbReference type="GO" id="GO:0006508">
    <property type="term" value="P:proteolysis"/>
    <property type="evidence" value="ECO:0007669"/>
    <property type="project" value="InterPro"/>
</dbReference>
<dbReference type="SUPFAM" id="SSF50630">
    <property type="entry name" value="Acid proteases"/>
    <property type="match status" value="1"/>
</dbReference>
<evidence type="ECO:0000313" key="3">
    <source>
        <dbReference type="EMBL" id="GMM58796.1"/>
    </source>
</evidence>
<evidence type="ECO:0000313" key="4">
    <source>
        <dbReference type="Proteomes" id="UP001377567"/>
    </source>
</evidence>
<gene>
    <name evidence="3" type="ORF">DAKH74_054130</name>
</gene>
<name>A0AAV5S7P4_MAUHU</name>
<dbReference type="GO" id="GO:0004190">
    <property type="term" value="F:aspartic-type endopeptidase activity"/>
    <property type="evidence" value="ECO:0007669"/>
    <property type="project" value="InterPro"/>
</dbReference>
<dbReference type="InterPro" id="IPR021109">
    <property type="entry name" value="Peptidase_aspartic_dom_sf"/>
</dbReference>
<sequence length="618" mass="66555">MKYKLTTNYQCISLCRTAVLLLSLLSLGECFNFGFSNRKILSNVNSGARHFPTVLVGKDSRNYYYINVSFGDPQQVQRLTLDTAIPYTWVLSGSENSQCYNRSNCESSYFYLEEDSDTAVPINTSKLYNMMFIDGIGANGTAVSDIMSFTNISLLTGGSTGGTSASFSRTYTNTSANVTITNSHLDISKISFINANESSNLYSGVLGLSGLISYPGDDIDQSNFDTSFYFMKSLKDSGLIDSVSYSLWLFNDQSTVQSALAGTTLDDGYGRLILGAIDPSLYTGVLYQFDMIPYIDPNSGVASTGYPILPMGPIYITSSSGSRLNMTSTQFLEPVLIDSSFIGSYLPASAIIQIAIQVGATYVESLDRWLVRCDVGTLGAHIDFTFDGVTIKVPLMHLLSSTFDSSTNSTMHFSDGQSACFMKLYVNSYIGFNVLGESFLRNAYLVVDVEGGTVALAQAQSVASAMGISTSLTSSGGTASTASTSSVKTIAAIQSGHIPYAFHRPYNNTSLALHPSKVLATTSIIPGQYTAGVYSNAIITGLDRSYYETSRSTTTTKTSSSTQFNSLSFNLVSASGSRTMVAAANPARGIPEVYRYMDRETYILVTALLGLIALNIAI</sequence>